<name>A0A848QKT4_9SPHN</name>
<feature type="chain" id="PRO_5032922874" evidence="2">
    <location>
        <begin position="25"/>
        <end position="169"/>
    </location>
</feature>
<feature type="transmembrane region" description="Helical" evidence="1">
    <location>
        <begin position="143"/>
        <end position="159"/>
    </location>
</feature>
<keyword evidence="1" id="KW-1133">Transmembrane helix</keyword>
<keyword evidence="1" id="KW-0472">Membrane</keyword>
<feature type="domain" description="Ice-binding protein C-terminal" evidence="3">
    <location>
        <begin position="139"/>
        <end position="163"/>
    </location>
</feature>
<dbReference type="NCBIfam" id="TIGR02595">
    <property type="entry name" value="PEP_CTERM"/>
    <property type="match status" value="1"/>
</dbReference>
<organism evidence="4 5">
    <name type="scientific">Pontixanthobacter rizhaonensis</name>
    <dbReference type="NCBI Taxonomy" id="2730337"/>
    <lineage>
        <taxon>Bacteria</taxon>
        <taxon>Pseudomonadati</taxon>
        <taxon>Pseudomonadota</taxon>
        <taxon>Alphaproteobacteria</taxon>
        <taxon>Sphingomonadales</taxon>
        <taxon>Erythrobacteraceae</taxon>
        <taxon>Pontixanthobacter</taxon>
    </lineage>
</organism>
<keyword evidence="1" id="KW-0812">Transmembrane</keyword>
<gene>
    <name evidence="4" type="ORF">HKD42_06545</name>
</gene>
<dbReference type="EMBL" id="JABCRE010000002">
    <property type="protein sequence ID" value="NMW31714.1"/>
    <property type="molecule type" value="Genomic_DNA"/>
</dbReference>
<dbReference type="AlphaFoldDB" id="A0A848QKT4"/>
<proteinExistence type="predicted"/>
<dbReference type="InterPro" id="IPR013424">
    <property type="entry name" value="Ice-binding_C"/>
</dbReference>
<evidence type="ECO:0000313" key="4">
    <source>
        <dbReference type="EMBL" id="NMW31714.1"/>
    </source>
</evidence>
<evidence type="ECO:0000313" key="5">
    <source>
        <dbReference type="Proteomes" id="UP000561181"/>
    </source>
</evidence>
<reference evidence="4 5" key="1">
    <citation type="submission" date="2020-04" db="EMBL/GenBank/DDBJ databases">
        <authorList>
            <person name="Liu A."/>
        </authorList>
    </citation>
    <scope>NUCLEOTIDE SEQUENCE [LARGE SCALE GENOMIC DNA]</scope>
    <source>
        <strain evidence="4 5">RZ02</strain>
    </source>
</reference>
<protein>
    <submittedName>
        <fullName evidence="4">PEP-CTERM sorting domain-containing protein</fullName>
    </submittedName>
</protein>
<sequence length="169" mass="17938">MKNLKKACLAAAAAMAVTAVPASAAIFDYTMTNGDVLSINTDTSSATLKGAEIDAVMTSSSFATFTGGELPQFGFVLDSLDGTRLINGQRVTDNERDINTTHPQKLYSYGNGRVNLWAWWGDPITGGDYITNIKSYSAQVPEPGALGLMALGLGGLAFARRRRRKQAAA</sequence>
<feature type="signal peptide" evidence="2">
    <location>
        <begin position="1"/>
        <end position="24"/>
    </location>
</feature>
<dbReference type="Proteomes" id="UP000561181">
    <property type="component" value="Unassembled WGS sequence"/>
</dbReference>
<keyword evidence="2" id="KW-0732">Signal</keyword>
<evidence type="ECO:0000256" key="2">
    <source>
        <dbReference type="SAM" id="SignalP"/>
    </source>
</evidence>
<evidence type="ECO:0000259" key="3">
    <source>
        <dbReference type="Pfam" id="PF07589"/>
    </source>
</evidence>
<keyword evidence="5" id="KW-1185">Reference proteome</keyword>
<evidence type="ECO:0000256" key="1">
    <source>
        <dbReference type="SAM" id="Phobius"/>
    </source>
</evidence>
<dbReference type="RefSeq" id="WP_170011434.1">
    <property type="nucleotide sequence ID" value="NZ_JABCRE010000002.1"/>
</dbReference>
<accession>A0A848QKT4</accession>
<comment type="caution">
    <text evidence="4">The sequence shown here is derived from an EMBL/GenBank/DDBJ whole genome shotgun (WGS) entry which is preliminary data.</text>
</comment>
<dbReference type="Pfam" id="PF07589">
    <property type="entry name" value="PEP-CTERM"/>
    <property type="match status" value="1"/>
</dbReference>